<reference evidence="2 3" key="1">
    <citation type="submission" date="2018-10" db="EMBL/GenBank/DDBJ databases">
        <title>Genomic Encyclopedia of Archaeal and Bacterial Type Strains, Phase II (KMG-II): from individual species to whole genera.</title>
        <authorList>
            <person name="Goeker M."/>
        </authorList>
    </citation>
    <scope>NUCLEOTIDE SEQUENCE [LARGE SCALE GENOMIC DNA]</scope>
    <source>
        <strain evidence="2 3">DSM 25217</strain>
    </source>
</reference>
<keyword evidence="1" id="KW-0732">Signal</keyword>
<feature type="chain" id="PRO_5018304432" evidence="1">
    <location>
        <begin position="29"/>
        <end position="552"/>
    </location>
</feature>
<keyword evidence="3" id="KW-1185">Reference proteome</keyword>
<accession>A0A3M0CUB4</accession>
<evidence type="ECO:0000313" key="3">
    <source>
        <dbReference type="Proteomes" id="UP000271227"/>
    </source>
</evidence>
<gene>
    <name evidence="2" type="ORF">BXY39_0570</name>
</gene>
<dbReference type="InterPro" id="IPR010281">
    <property type="entry name" value="DUF885"/>
</dbReference>
<dbReference type="AlphaFoldDB" id="A0A3M0CUB4"/>
<dbReference type="Proteomes" id="UP000271227">
    <property type="component" value="Unassembled WGS sequence"/>
</dbReference>
<dbReference type="Pfam" id="PF05960">
    <property type="entry name" value="DUF885"/>
    <property type="match status" value="1"/>
</dbReference>
<organism evidence="2 3">
    <name type="scientific">Eilatimonas milleporae</name>
    <dbReference type="NCBI Taxonomy" id="911205"/>
    <lineage>
        <taxon>Bacteria</taxon>
        <taxon>Pseudomonadati</taxon>
        <taxon>Pseudomonadota</taxon>
        <taxon>Alphaproteobacteria</taxon>
        <taxon>Kordiimonadales</taxon>
        <taxon>Kordiimonadaceae</taxon>
        <taxon>Eilatimonas</taxon>
    </lineage>
</organism>
<dbReference type="OrthoDB" id="7277554at2"/>
<dbReference type="EMBL" id="REFR01000009">
    <property type="protein sequence ID" value="RMB12080.1"/>
    <property type="molecule type" value="Genomic_DNA"/>
</dbReference>
<name>A0A3M0CUB4_9PROT</name>
<comment type="caution">
    <text evidence="2">The sequence shown here is derived from an EMBL/GenBank/DDBJ whole genome shotgun (WGS) entry which is preliminary data.</text>
</comment>
<dbReference type="InParanoid" id="A0A3M0CUB4"/>
<evidence type="ECO:0000313" key="2">
    <source>
        <dbReference type="EMBL" id="RMB12080.1"/>
    </source>
</evidence>
<evidence type="ECO:0000256" key="1">
    <source>
        <dbReference type="SAM" id="SignalP"/>
    </source>
</evidence>
<sequence>MTQNRRFRGIAAGVAAITVALWAVPLSAAQKGGSPQYDDLVALFGDWRTFESPGLLEGAPDYTAATTAKRHKALQSYQDRLQAIDASAWPVVQQVDWHVLRAEMNGMDFNIRVLKPWARDPAFYKSVWTYQSDTPAHEGPTHHALVELWTYSFPLSRESERKLAAELATIAPLLKQARRNLVGNARDLWVAGTATMREQADALGGLADRTAAASRDLKAAVADARAATDAFIAWLDEQEPSKTGPSGIGKENYTWYLRNVHLVPMTWEDEVQLLKRELARAHASLRLEEHRNRNLPQLVPARDAAEYERRALQSVDKYMAFMVDQDILTVQPYMKPALQERIGVFVPEEQRHFFGRALHVAPMTLWTHFYHWWDLARISDMPHESPIRRGALLYNIFDSRAEGMATAMEEIMLHVGLFDDNPRAREVVWIMLAQRAARGLGSLYAHANTYTMKEAADYHVKWTPRGWMRADLDLLGFEQQLFMRQPGYGSSYVTGKHLVDSLMAERAEQLGADFSLKRFFTEIDETGVIPMSLVRWQLTGKRDEIDALMKAD</sequence>
<dbReference type="RefSeq" id="WP_121937290.1">
    <property type="nucleotide sequence ID" value="NZ_REFR01000009.1"/>
</dbReference>
<feature type="signal peptide" evidence="1">
    <location>
        <begin position="1"/>
        <end position="28"/>
    </location>
</feature>
<proteinExistence type="predicted"/>
<protein>
    <submittedName>
        <fullName evidence="2">Uncharacterized protein DUF885</fullName>
    </submittedName>
</protein>